<name>A0A1B0ZGH4_9MICO</name>
<keyword evidence="7 10" id="KW-0511">Multifunctional enzyme</keyword>
<dbReference type="InterPro" id="IPR002695">
    <property type="entry name" value="PurH-like"/>
</dbReference>
<dbReference type="PANTHER" id="PTHR11692">
    <property type="entry name" value="BIFUNCTIONAL PURINE BIOSYNTHESIS PROTEIN PURH"/>
    <property type="match status" value="1"/>
</dbReference>
<dbReference type="EMBL" id="CP012117">
    <property type="protein sequence ID" value="ANP27043.1"/>
    <property type="molecule type" value="Genomic_DNA"/>
</dbReference>
<dbReference type="PIRSF" id="PIRSF000414">
    <property type="entry name" value="AICARFT_IMPCHas"/>
    <property type="match status" value="1"/>
</dbReference>
<evidence type="ECO:0000313" key="12">
    <source>
        <dbReference type="EMBL" id="ANP27043.1"/>
    </source>
</evidence>
<dbReference type="SMART" id="SM00851">
    <property type="entry name" value="MGS"/>
    <property type="match status" value="1"/>
</dbReference>
<dbReference type="SUPFAM" id="SSF53927">
    <property type="entry name" value="Cytidine deaminase-like"/>
    <property type="match status" value="1"/>
</dbReference>
<dbReference type="Proteomes" id="UP000092596">
    <property type="component" value="Chromosome"/>
</dbReference>
<accession>A0A1B0ZGH4</accession>
<keyword evidence="6 10" id="KW-0378">Hydrolase</keyword>
<evidence type="ECO:0000256" key="1">
    <source>
        <dbReference type="ARBA" id="ARBA00004844"/>
    </source>
</evidence>
<dbReference type="FunFam" id="3.40.140.20:FF:000001">
    <property type="entry name" value="Bifunctional purine biosynthesis protein PurH"/>
    <property type="match status" value="1"/>
</dbReference>
<evidence type="ECO:0000256" key="8">
    <source>
        <dbReference type="ARBA" id="ARBA00050488"/>
    </source>
</evidence>
<dbReference type="EC" id="3.5.4.10" evidence="10"/>
<proteinExistence type="inferred from homology"/>
<comment type="domain">
    <text evidence="10">The IMP cyclohydrolase activity resides in the N-terminal region.</text>
</comment>
<dbReference type="UniPathway" id="UPA00074">
    <property type="reaction ID" value="UER00133"/>
</dbReference>
<evidence type="ECO:0000256" key="4">
    <source>
        <dbReference type="ARBA" id="ARBA00022679"/>
    </source>
</evidence>
<dbReference type="PANTHER" id="PTHR11692:SF0">
    <property type="entry name" value="BIFUNCTIONAL PURINE BIOSYNTHESIS PROTEIN ATIC"/>
    <property type="match status" value="1"/>
</dbReference>
<evidence type="ECO:0000256" key="9">
    <source>
        <dbReference type="ARBA" id="ARBA00050687"/>
    </source>
</evidence>
<dbReference type="InterPro" id="IPR016193">
    <property type="entry name" value="Cytidine_deaminase-like"/>
</dbReference>
<comment type="similarity">
    <text evidence="3 10">Belongs to the PurH family.</text>
</comment>
<evidence type="ECO:0000256" key="10">
    <source>
        <dbReference type="HAMAP-Rule" id="MF_00139"/>
    </source>
</evidence>
<dbReference type="PATRIC" id="fig|1630135.4.peg.490"/>
<organism evidence="12 13">
    <name type="scientific">Dermabacter vaginalis</name>
    <dbReference type="NCBI Taxonomy" id="1630135"/>
    <lineage>
        <taxon>Bacteria</taxon>
        <taxon>Bacillati</taxon>
        <taxon>Actinomycetota</taxon>
        <taxon>Actinomycetes</taxon>
        <taxon>Micrococcales</taxon>
        <taxon>Dermabacteraceae</taxon>
        <taxon>Dermabacter</taxon>
    </lineage>
</organism>
<dbReference type="FunFam" id="3.40.50.1380:FF:000001">
    <property type="entry name" value="Bifunctional purine biosynthesis protein PurH"/>
    <property type="match status" value="1"/>
</dbReference>
<dbReference type="GO" id="GO:0003937">
    <property type="term" value="F:IMP cyclohydrolase activity"/>
    <property type="evidence" value="ECO:0007669"/>
    <property type="project" value="UniProtKB-UniRule"/>
</dbReference>
<evidence type="ECO:0000256" key="6">
    <source>
        <dbReference type="ARBA" id="ARBA00022801"/>
    </source>
</evidence>
<dbReference type="NCBIfam" id="TIGR00355">
    <property type="entry name" value="purH"/>
    <property type="match status" value="1"/>
</dbReference>
<dbReference type="KEGG" id="dva:DAD186_04880"/>
<dbReference type="Pfam" id="PF01808">
    <property type="entry name" value="AICARFT_IMPCHas"/>
    <property type="match status" value="1"/>
</dbReference>
<evidence type="ECO:0000313" key="13">
    <source>
        <dbReference type="Proteomes" id="UP000092596"/>
    </source>
</evidence>
<feature type="domain" description="MGS-like" evidence="11">
    <location>
        <begin position="1"/>
        <end position="148"/>
    </location>
</feature>
<dbReference type="STRING" id="1630135.DAD186_04880"/>
<dbReference type="GO" id="GO:0006189">
    <property type="term" value="P:'de novo' IMP biosynthetic process"/>
    <property type="evidence" value="ECO:0007669"/>
    <property type="project" value="UniProtKB-UniRule"/>
</dbReference>
<evidence type="ECO:0000256" key="2">
    <source>
        <dbReference type="ARBA" id="ARBA00004954"/>
    </source>
</evidence>
<dbReference type="HAMAP" id="MF_00139">
    <property type="entry name" value="PurH"/>
    <property type="match status" value="1"/>
</dbReference>
<comment type="catalytic activity">
    <reaction evidence="9 10">
        <text>IMP + H2O = 5-formamido-1-(5-phospho-D-ribosyl)imidazole-4-carboxamide</text>
        <dbReference type="Rhea" id="RHEA:18445"/>
        <dbReference type="ChEBI" id="CHEBI:15377"/>
        <dbReference type="ChEBI" id="CHEBI:58053"/>
        <dbReference type="ChEBI" id="CHEBI:58467"/>
        <dbReference type="EC" id="3.5.4.10"/>
    </reaction>
</comment>
<gene>
    <name evidence="10" type="primary">purH</name>
    <name evidence="12" type="ORF">DAD186_04880</name>
</gene>
<dbReference type="SMART" id="SM00798">
    <property type="entry name" value="AICARFT_IMPCHas"/>
    <property type="match status" value="1"/>
</dbReference>
<dbReference type="GO" id="GO:0004643">
    <property type="term" value="F:phosphoribosylaminoimidazolecarboxamide formyltransferase activity"/>
    <property type="evidence" value="ECO:0007669"/>
    <property type="project" value="UniProtKB-UniRule"/>
</dbReference>
<dbReference type="PROSITE" id="PS51855">
    <property type="entry name" value="MGS"/>
    <property type="match status" value="1"/>
</dbReference>
<evidence type="ECO:0000256" key="3">
    <source>
        <dbReference type="ARBA" id="ARBA00007667"/>
    </source>
</evidence>
<dbReference type="InterPro" id="IPR011607">
    <property type="entry name" value="MGS-like_dom"/>
</dbReference>
<dbReference type="Pfam" id="PF02142">
    <property type="entry name" value="MGS"/>
    <property type="match status" value="1"/>
</dbReference>
<dbReference type="SUPFAM" id="SSF52335">
    <property type="entry name" value="Methylglyoxal synthase-like"/>
    <property type="match status" value="1"/>
</dbReference>
<sequence>MSQRAVTRALVSVYDKTGLTELATTLHKSGVEIVSTGSTAKAIAEAGIPVTAVESVTGFPEILDGRVKTLHPKVHGGLLADRDKPAHVAALEEHEIAPIDLLVCNLYPFEETVASGASFEDIVEKIDIGGPAMVRSAAKNFSSCAVITSTEQYDLVEGALASGGFTREERLVLAADAFSRIAEYDAAIEEWMADRADETLGIDPQEQDLTPLRYGENSHQQAFLDASRSLFEDSTTLAEAELLNGKAMSYNNYVDADAALRAAFDHPEPCVAIIKHNNPCGIAITPEASDVAEAYTKAHATDPVSAFGGVIAVNRPVSLDMAKRVTQVFTEVIVAPGYEDGTLDVLKAKKNLRILEISGAPRADSSLEGREIWGGVLYQEPDRYQAPGDNPENWELVCGEQASEETLADLAFAWRAVRAPRSNAILLAKNGAAVGVGMGQVNRVDACRLAVERANTLGEDGEERARGAVAASDAFFPFADGPEQLIAAGITAIVQPGGSIRDREVIDACQKAGITMYTTGTRHFAH</sequence>
<keyword evidence="5 10" id="KW-0658">Purine biosynthesis</keyword>
<dbReference type="InterPro" id="IPR036914">
    <property type="entry name" value="MGS-like_dom_sf"/>
</dbReference>
<dbReference type="Gene3D" id="3.40.50.1380">
    <property type="entry name" value="Methylglyoxal synthase-like domain"/>
    <property type="match status" value="1"/>
</dbReference>
<dbReference type="InterPro" id="IPR024051">
    <property type="entry name" value="AICAR_Tfase_dup_dom_sf"/>
</dbReference>
<comment type="catalytic activity">
    <reaction evidence="8 10">
        <text>(6R)-10-formyltetrahydrofolate + 5-amino-1-(5-phospho-beta-D-ribosyl)imidazole-4-carboxamide = 5-formamido-1-(5-phospho-D-ribosyl)imidazole-4-carboxamide + (6S)-5,6,7,8-tetrahydrofolate</text>
        <dbReference type="Rhea" id="RHEA:22192"/>
        <dbReference type="ChEBI" id="CHEBI:57453"/>
        <dbReference type="ChEBI" id="CHEBI:58467"/>
        <dbReference type="ChEBI" id="CHEBI:58475"/>
        <dbReference type="ChEBI" id="CHEBI:195366"/>
        <dbReference type="EC" id="2.1.2.3"/>
    </reaction>
</comment>
<keyword evidence="4 10" id="KW-0808">Transferase</keyword>
<dbReference type="CDD" id="cd01421">
    <property type="entry name" value="IMPCH"/>
    <property type="match status" value="1"/>
</dbReference>
<comment type="pathway">
    <text evidence="1 10">Purine metabolism; IMP biosynthesis via de novo pathway; IMP from 5-formamido-1-(5-phospho-D-ribosyl)imidazole-4-carboxamide: step 1/1.</text>
</comment>
<dbReference type="Gene3D" id="3.40.140.20">
    <property type="match status" value="2"/>
</dbReference>
<dbReference type="NCBIfam" id="NF002049">
    <property type="entry name" value="PRK00881.1"/>
    <property type="match status" value="1"/>
</dbReference>
<evidence type="ECO:0000256" key="5">
    <source>
        <dbReference type="ARBA" id="ARBA00022755"/>
    </source>
</evidence>
<reference evidence="12 13" key="1">
    <citation type="submission" date="2015-06" db="EMBL/GenBank/DDBJ databases">
        <title>Investigation of pathophysiology for high-risk pregnancy and development of treatment modality based on it.</title>
        <authorList>
            <person name="Kim B.-C."/>
            <person name="Lim S."/>
        </authorList>
    </citation>
    <scope>NUCLEOTIDE SEQUENCE [LARGE SCALE GENOMIC DNA]</scope>
    <source>
        <strain evidence="12 13">AD1-86</strain>
    </source>
</reference>
<evidence type="ECO:0000256" key="7">
    <source>
        <dbReference type="ARBA" id="ARBA00023268"/>
    </source>
</evidence>
<dbReference type="GO" id="GO:0005829">
    <property type="term" value="C:cytosol"/>
    <property type="evidence" value="ECO:0007669"/>
    <property type="project" value="TreeGrafter"/>
</dbReference>
<dbReference type="EC" id="2.1.2.3" evidence="10"/>
<comment type="pathway">
    <text evidence="2 10">Purine metabolism; IMP biosynthesis via de novo pathway; 5-formamido-1-(5-phospho-D-ribosyl)imidazole-4-carboxamide from 5-amino-1-(5-phospho-D-ribosyl)imidazole-4-carboxamide (10-formyl THF route): step 1/1.</text>
</comment>
<evidence type="ECO:0000259" key="11">
    <source>
        <dbReference type="PROSITE" id="PS51855"/>
    </source>
</evidence>
<protein>
    <recommendedName>
        <fullName evidence="10">Bifunctional purine biosynthesis protein PurH</fullName>
    </recommendedName>
    <domain>
        <recommendedName>
            <fullName evidence="10">Phosphoribosylaminoimidazolecarboxamide formyltransferase</fullName>
            <ecNumber evidence="10">2.1.2.3</ecNumber>
        </recommendedName>
        <alternativeName>
            <fullName evidence="10">AICAR transformylase</fullName>
        </alternativeName>
    </domain>
    <domain>
        <recommendedName>
            <fullName evidence="10">IMP cyclohydrolase</fullName>
            <ecNumber evidence="10">3.5.4.10</ecNumber>
        </recommendedName>
        <alternativeName>
            <fullName evidence="10">ATIC</fullName>
        </alternativeName>
        <alternativeName>
            <fullName evidence="10">IMP synthase</fullName>
        </alternativeName>
        <alternativeName>
            <fullName evidence="10">Inosinicase</fullName>
        </alternativeName>
    </domain>
</protein>
<dbReference type="AlphaFoldDB" id="A0A1B0ZGH4"/>